<feature type="binding site" evidence="10">
    <location>
        <begin position="179"/>
        <end position="182"/>
    </location>
    <ligand>
        <name>NADP(+)</name>
        <dbReference type="ChEBI" id="CHEBI:58349"/>
    </ligand>
</feature>
<keyword evidence="12" id="KW-1185">Reference proteome</keyword>
<feature type="binding site" evidence="10">
    <location>
        <position position="236"/>
    </location>
    <ligand>
        <name>NADP(+)</name>
        <dbReference type="ChEBI" id="CHEBI:58349"/>
    </ligand>
</feature>
<feature type="binding site" evidence="9">
    <location>
        <position position="410"/>
    </location>
    <ligand>
        <name>FAD</name>
        <dbReference type="ChEBI" id="CHEBI:57692"/>
    </ligand>
</feature>
<dbReference type="PRINTS" id="PR00419">
    <property type="entry name" value="ADXRDTASE"/>
</dbReference>
<dbReference type="InterPro" id="IPR021163">
    <property type="entry name" value="Ferredox_Rdtase_adrenod"/>
</dbReference>
<feature type="binding site" evidence="9">
    <location>
        <position position="102"/>
    </location>
    <ligand>
        <name>FAD</name>
        <dbReference type="ChEBI" id="CHEBI:57692"/>
    </ligand>
</feature>
<dbReference type="KEGG" id="cten:18249215"/>
<dbReference type="HOGENOM" id="CLU_024722_3_1_1"/>
<accession>G3BC94</accession>
<dbReference type="Gene3D" id="3.40.50.720">
    <property type="entry name" value="NAD(P)-binding Rossmann-like Domain"/>
    <property type="match status" value="1"/>
</dbReference>
<keyword evidence="8" id="KW-0496">Mitochondrion</keyword>
<dbReference type="EC" id="1.18.1.6" evidence="8"/>
<comment type="catalytic activity">
    <reaction evidence="7 8">
        <text>2 reduced [adrenodoxin] + NADP(+) + H(+) = 2 oxidized [adrenodoxin] + NADPH</text>
        <dbReference type="Rhea" id="RHEA:42312"/>
        <dbReference type="Rhea" id="RHEA-COMP:9998"/>
        <dbReference type="Rhea" id="RHEA-COMP:9999"/>
        <dbReference type="ChEBI" id="CHEBI:15378"/>
        <dbReference type="ChEBI" id="CHEBI:33737"/>
        <dbReference type="ChEBI" id="CHEBI:33738"/>
        <dbReference type="ChEBI" id="CHEBI:57783"/>
        <dbReference type="ChEBI" id="CHEBI:58349"/>
        <dbReference type="EC" id="1.18.1.6"/>
    </reaction>
</comment>
<evidence type="ECO:0000256" key="4">
    <source>
        <dbReference type="ARBA" id="ARBA00022827"/>
    </source>
</evidence>
<name>G3BC94_CANTC</name>
<organism evidence="12">
    <name type="scientific">Candida tenuis (strain ATCC 10573 / BCRC 21748 / CBS 615 / JCM 9827 / NBRC 10315 / NRRL Y-1498 / VKM Y-70)</name>
    <name type="common">Yeast</name>
    <name type="synonym">Yamadazyma tenuis</name>
    <dbReference type="NCBI Taxonomy" id="590646"/>
    <lineage>
        <taxon>Eukaryota</taxon>
        <taxon>Fungi</taxon>
        <taxon>Dikarya</taxon>
        <taxon>Ascomycota</taxon>
        <taxon>Saccharomycotina</taxon>
        <taxon>Pichiomycetes</taxon>
        <taxon>Debaryomycetaceae</taxon>
        <taxon>Yamadazyma</taxon>
    </lineage>
</organism>
<dbReference type="STRING" id="590646.G3BC94"/>
<feature type="binding site" evidence="9">
    <location>
        <begin position="417"/>
        <end position="419"/>
    </location>
    <ligand>
        <name>FAD</name>
        <dbReference type="ChEBI" id="CHEBI:57692"/>
    </ligand>
</feature>
<dbReference type="InterPro" id="IPR055275">
    <property type="entry name" value="Ferredox_Rdtase"/>
</dbReference>
<evidence type="ECO:0000256" key="6">
    <source>
        <dbReference type="ARBA" id="ARBA00023002"/>
    </source>
</evidence>
<dbReference type="EMBL" id="GL996528">
    <property type="protein sequence ID" value="EGV60146.1"/>
    <property type="molecule type" value="Genomic_DNA"/>
</dbReference>
<evidence type="ECO:0000313" key="12">
    <source>
        <dbReference type="Proteomes" id="UP000000707"/>
    </source>
</evidence>
<evidence type="ECO:0000313" key="11">
    <source>
        <dbReference type="EMBL" id="EGV60146.1"/>
    </source>
</evidence>
<dbReference type="GO" id="GO:0005739">
    <property type="term" value="C:mitochondrion"/>
    <property type="evidence" value="ECO:0007669"/>
    <property type="project" value="UniProtKB-SubCell"/>
</dbReference>
<evidence type="ECO:0000256" key="3">
    <source>
        <dbReference type="ARBA" id="ARBA00022630"/>
    </source>
</evidence>
<evidence type="ECO:0000256" key="1">
    <source>
        <dbReference type="ARBA" id="ARBA00001974"/>
    </source>
</evidence>
<dbReference type="InterPro" id="IPR036188">
    <property type="entry name" value="FAD/NAD-bd_sf"/>
</dbReference>
<evidence type="ECO:0000256" key="8">
    <source>
        <dbReference type="PIRNR" id="PIRNR000362"/>
    </source>
</evidence>
<evidence type="ECO:0000256" key="7">
    <source>
        <dbReference type="ARBA" id="ARBA00048933"/>
    </source>
</evidence>
<evidence type="ECO:0000256" key="2">
    <source>
        <dbReference type="ARBA" id="ARBA00008312"/>
    </source>
</evidence>
<evidence type="ECO:0000256" key="5">
    <source>
        <dbReference type="ARBA" id="ARBA00022857"/>
    </source>
</evidence>
<dbReference type="OrthoDB" id="333024at2759"/>
<dbReference type="eggNOG" id="KOG1800">
    <property type="taxonomic scope" value="Eukaryota"/>
</dbReference>
<feature type="binding site" evidence="9">
    <location>
        <position position="32"/>
    </location>
    <ligand>
        <name>FAD</name>
        <dbReference type="ChEBI" id="CHEBI:57692"/>
    </ligand>
</feature>
<keyword evidence="6 8" id="KW-0560">Oxidoreductase</keyword>
<dbReference type="GO" id="GO:0016491">
    <property type="term" value="F:oxidoreductase activity"/>
    <property type="evidence" value="ECO:0007669"/>
    <property type="project" value="UniProtKB-KW"/>
</dbReference>
<gene>
    <name evidence="11" type="ORF">CANTEDRAFT_127085</name>
</gene>
<dbReference type="Proteomes" id="UP000000707">
    <property type="component" value="Unassembled WGS sequence"/>
</dbReference>
<keyword evidence="4 8" id="KW-0274">FAD</keyword>
<dbReference type="PANTHER" id="PTHR48467:SF1">
    <property type="entry name" value="GLUTAMATE SYNTHASE 1 [NADH], CHLOROPLASTIC-LIKE"/>
    <property type="match status" value="1"/>
</dbReference>
<proteinExistence type="inferred from homology"/>
<comment type="similarity">
    <text evidence="2 8">Belongs to the ferredoxin--NADP reductase type 1 family.</text>
</comment>
<feature type="binding site" evidence="9">
    <location>
        <position position="57"/>
    </location>
    <ligand>
        <name>FAD</name>
        <dbReference type="ChEBI" id="CHEBI:57692"/>
    </ligand>
</feature>
<protein>
    <recommendedName>
        <fullName evidence="8">NADPH:adrenodoxin oxidoreductase, mitochondrial</fullName>
        <ecNumber evidence="8">1.18.1.6</ecNumber>
    </recommendedName>
</protein>
<comment type="subcellular location">
    <subcellularLocation>
        <location evidence="8">Mitochondrion</location>
    </subcellularLocation>
</comment>
<keyword evidence="5 8" id="KW-0521">NADP</keyword>
<dbReference type="PIRSF" id="PIRSF000362">
    <property type="entry name" value="FNR"/>
    <property type="match status" value="1"/>
</dbReference>
<dbReference type="AlphaFoldDB" id="G3BC94"/>
<feature type="binding site" evidence="10">
    <location>
        <begin position="224"/>
        <end position="225"/>
    </location>
    <ligand>
        <name>NADP(+)</name>
        <dbReference type="ChEBI" id="CHEBI:58349"/>
    </ligand>
</feature>
<feature type="binding site" evidence="10">
    <location>
        <position position="417"/>
    </location>
    <ligand>
        <name>NADP(+)</name>
        <dbReference type="ChEBI" id="CHEBI:58349"/>
    </ligand>
</feature>
<comment type="cofactor">
    <cofactor evidence="1 8 9">
        <name>FAD</name>
        <dbReference type="ChEBI" id="CHEBI:57692"/>
    </cofactor>
</comment>
<feature type="binding site" evidence="9">
    <location>
        <position position="65"/>
    </location>
    <ligand>
        <name>FAD</name>
        <dbReference type="ChEBI" id="CHEBI:57692"/>
    </ligand>
</feature>
<reference evidence="11 12" key="1">
    <citation type="journal article" date="2011" name="Proc. Natl. Acad. Sci. U.S.A.">
        <title>Comparative genomics of xylose-fermenting fungi for enhanced biofuel production.</title>
        <authorList>
            <person name="Wohlbach D.J."/>
            <person name="Kuo A."/>
            <person name="Sato T.K."/>
            <person name="Potts K.M."/>
            <person name="Salamov A.A."/>
            <person name="LaButti K.M."/>
            <person name="Sun H."/>
            <person name="Clum A."/>
            <person name="Pangilinan J.L."/>
            <person name="Lindquist E.A."/>
            <person name="Lucas S."/>
            <person name="Lapidus A."/>
            <person name="Jin M."/>
            <person name="Gunawan C."/>
            <person name="Balan V."/>
            <person name="Dale B.E."/>
            <person name="Jeffries T.W."/>
            <person name="Zinkel R."/>
            <person name="Barry K.W."/>
            <person name="Grigoriev I.V."/>
            <person name="Gasch A.P."/>
        </authorList>
    </citation>
    <scope>NUCLEOTIDE SEQUENCE [LARGE SCALE GENOMIC DNA]</scope>
    <source>
        <strain evidence="12">ATCC 10573 / BCRC 21748 / CBS 615 / JCM 9827 / NBRC 10315 / NRRL Y-1498 / VKM Y-70</strain>
    </source>
</reference>
<evidence type="ECO:0000256" key="9">
    <source>
        <dbReference type="PIRSR" id="PIRSR000362-1"/>
    </source>
</evidence>
<evidence type="ECO:0000256" key="10">
    <source>
        <dbReference type="PIRSR" id="PIRSR000362-2"/>
    </source>
</evidence>
<dbReference type="Gene3D" id="3.50.50.60">
    <property type="entry name" value="FAD/NAD(P)-binding domain"/>
    <property type="match status" value="1"/>
</dbReference>
<dbReference type="SUPFAM" id="SSF51971">
    <property type="entry name" value="Nucleotide-binding domain"/>
    <property type="match status" value="1"/>
</dbReference>
<dbReference type="GeneID" id="18249215"/>
<dbReference type="PANTHER" id="PTHR48467">
    <property type="entry name" value="GLUTAMATE SYNTHASE 1 [NADH], CHLOROPLASTIC-LIKE"/>
    <property type="match status" value="1"/>
</dbReference>
<sequence length="498" mass="55712">MRMLHLSTRHFTRSSRALVPTYRVAMVGSGPAGFYTAYHLLKKSPTEKFNIKVDFFERLPAPYGLSRYGVAPDHPEVKNCEEYMNDIMEMKDRVRFFGNVNIGEDISIKYLQQNYHSVVLSYGCVNADAKLDIPGSHLPGVVSARQFVNWYNGHPDFYSHTSFEPPPLHKIQNVTIIGNGNVALDVARVLLADPESHWAPTDIAADAVEVLKTSSVKTVNIIARRGLLESAFTNKELRELLELSNTGKVRFVPVSDDMYDALAGFVKKLDRVNKRRVSILDKYSKLEVSDIEAEKSWSLQYLKTPVAFVASEDDPQLLCKTIFSRNEIVPDNDGYKIVASTNTDTVELENDLVILSIGYKGSALNEFDANEMTFDDRQNRILNGGGRVISSQTSDPKSPVYKAGFYTSGWIKNGPKGVIASTMMDSFDTAENMIQDLANGVHTNPTSYEVDDKLASLNYVSWSGWQKLNDFELKDGEKKGKTRNKVCIPESMLAIACK</sequence>
<keyword evidence="3 8" id="KW-0285">Flavoprotein</keyword>